<evidence type="ECO:0000256" key="1">
    <source>
        <dbReference type="ARBA" id="ARBA00022448"/>
    </source>
</evidence>
<reference evidence="7" key="1">
    <citation type="journal article" date="2019" name="Int. J. Syst. Evol. Microbiol.">
        <title>The Global Catalogue of Microorganisms (GCM) 10K type strain sequencing project: providing services to taxonomists for standard genome sequencing and annotation.</title>
        <authorList>
            <consortium name="The Broad Institute Genomics Platform"/>
            <consortium name="The Broad Institute Genome Sequencing Center for Infectious Disease"/>
            <person name="Wu L."/>
            <person name="Ma J."/>
        </authorList>
    </citation>
    <scope>NUCLEOTIDE SEQUENCE [LARGE SCALE GENOMIC DNA]</scope>
    <source>
        <strain evidence="7">CCM 7526</strain>
    </source>
</reference>
<dbReference type="Pfam" id="PF01152">
    <property type="entry name" value="Bac_globin"/>
    <property type="match status" value="1"/>
</dbReference>
<dbReference type="InterPro" id="IPR012292">
    <property type="entry name" value="Globin/Proto"/>
</dbReference>
<keyword evidence="3" id="KW-0479">Metal-binding</keyword>
<sequence length="128" mass="14758">MSEPTFFDAVGGEPTFRRLVDKFYEGVAEDPLLRPMYPEEDLGPAADRFTLFLMQYWGGPTTYSDNRGHPRLRMRHAPFRVDAAARDAWLSHMRVAVDSLGLPDEQRTPLWEYLERAAYFMVNAMDPA</sequence>
<dbReference type="PANTHER" id="PTHR47366:SF1">
    <property type="entry name" value="TWO-ON-TWO HEMOGLOBIN-3"/>
    <property type="match status" value="1"/>
</dbReference>
<evidence type="ECO:0000256" key="4">
    <source>
        <dbReference type="ARBA" id="ARBA00023004"/>
    </source>
</evidence>
<organism evidence="6 7">
    <name type="scientific">Actinoplanes sichuanensis</name>
    <dbReference type="NCBI Taxonomy" id="512349"/>
    <lineage>
        <taxon>Bacteria</taxon>
        <taxon>Bacillati</taxon>
        <taxon>Actinomycetota</taxon>
        <taxon>Actinomycetes</taxon>
        <taxon>Micromonosporales</taxon>
        <taxon>Micromonosporaceae</taxon>
        <taxon>Actinoplanes</taxon>
    </lineage>
</organism>
<dbReference type="CDD" id="cd14771">
    <property type="entry name" value="TrHb2_Mt-trHbO-like_O"/>
    <property type="match status" value="1"/>
</dbReference>
<dbReference type="InterPro" id="IPR009050">
    <property type="entry name" value="Globin-like_sf"/>
</dbReference>
<comment type="caution">
    <text evidence="6">The sequence shown here is derived from an EMBL/GenBank/DDBJ whole genome shotgun (WGS) entry which is preliminary data.</text>
</comment>
<comment type="similarity">
    <text evidence="5">Belongs to the truncated hemoglobin family. Group II subfamily.</text>
</comment>
<dbReference type="Proteomes" id="UP001597183">
    <property type="component" value="Unassembled WGS sequence"/>
</dbReference>
<evidence type="ECO:0000256" key="2">
    <source>
        <dbReference type="ARBA" id="ARBA00022617"/>
    </source>
</evidence>
<gene>
    <name evidence="6" type="ORF">ACFQ5G_26870</name>
</gene>
<keyword evidence="1" id="KW-0813">Transport</keyword>
<keyword evidence="4" id="KW-0408">Iron</keyword>
<dbReference type="EMBL" id="JBHTMK010000037">
    <property type="protein sequence ID" value="MFD1368983.1"/>
    <property type="molecule type" value="Genomic_DNA"/>
</dbReference>
<protein>
    <submittedName>
        <fullName evidence="6">Globin</fullName>
    </submittedName>
</protein>
<dbReference type="InterPro" id="IPR044203">
    <property type="entry name" value="GlbO/GLB3-like"/>
</dbReference>
<evidence type="ECO:0000313" key="7">
    <source>
        <dbReference type="Proteomes" id="UP001597183"/>
    </source>
</evidence>
<accession>A0ABW4AFG7</accession>
<evidence type="ECO:0000256" key="5">
    <source>
        <dbReference type="ARBA" id="ARBA00034496"/>
    </source>
</evidence>
<keyword evidence="7" id="KW-1185">Reference proteome</keyword>
<keyword evidence="2" id="KW-0349">Heme</keyword>
<name>A0ABW4AFG7_9ACTN</name>
<dbReference type="SUPFAM" id="SSF46458">
    <property type="entry name" value="Globin-like"/>
    <property type="match status" value="1"/>
</dbReference>
<evidence type="ECO:0000256" key="3">
    <source>
        <dbReference type="ARBA" id="ARBA00022723"/>
    </source>
</evidence>
<dbReference type="Gene3D" id="1.10.490.10">
    <property type="entry name" value="Globins"/>
    <property type="match status" value="1"/>
</dbReference>
<dbReference type="InterPro" id="IPR001486">
    <property type="entry name" value="Hemoglobin_trunc"/>
</dbReference>
<evidence type="ECO:0000313" key="6">
    <source>
        <dbReference type="EMBL" id="MFD1368983.1"/>
    </source>
</evidence>
<dbReference type="PANTHER" id="PTHR47366">
    <property type="entry name" value="TWO-ON-TWO HEMOGLOBIN-3"/>
    <property type="match status" value="1"/>
</dbReference>
<dbReference type="RefSeq" id="WP_317788172.1">
    <property type="nucleotide sequence ID" value="NZ_AP028461.1"/>
</dbReference>
<proteinExistence type="inferred from homology"/>